<dbReference type="RefSeq" id="WP_307347986.1">
    <property type="nucleotide sequence ID" value="NZ_JAUSVS010000002.1"/>
</dbReference>
<evidence type="ECO:0000313" key="2">
    <source>
        <dbReference type="EMBL" id="MDQ0463800.1"/>
    </source>
</evidence>
<protein>
    <submittedName>
        <fullName evidence="2">Uncharacterized protein</fullName>
    </submittedName>
</protein>
<evidence type="ECO:0000256" key="1">
    <source>
        <dbReference type="SAM" id="Phobius"/>
    </source>
</evidence>
<accession>A0ABU0IQX0</accession>
<keyword evidence="1" id="KW-0472">Membrane</keyword>
<dbReference type="Proteomes" id="UP001228905">
    <property type="component" value="Unassembled WGS sequence"/>
</dbReference>
<organism evidence="2 3">
    <name type="scientific">Caulobacter ginsengisoli</name>
    <dbReference type="NCBI Taxonomy" id="400775"/>
    <lineage>
        <taxon>Bacteria</taxon>
        <taxon>Pseudomonadati</taxon>
        <taxon>Pseudomonadota</taxon>
        <taxon>Alphaproteobacteria</taxon>
        <taxon>Caulobacterales</taxon>
        <taxon>Caulobacteraceae</taxon>
        <taxon>Caulobacter</taxon>
    </lineage>
</organism>
<gene>
    <name evidence="2" type="ORF">QO010_001571</name>
</gene>
<sequence>MAGALKTRGERARGSPERGGQMVLLVIATGLCAILAPIGAVGALFSPLVFDERGNLLNPLAWLGFLLMVSFWIVCIIAPFIAWVLWTRKQARGAWTAIAAPAVWILATVTILQFIPG</sequence>
<comment type="caution">
    <text evidence="2">The sequence shown here is derived from an EMBL/GenBank/DDBJ whole genome shotgun (WGS) entry which is preliminary data.</text>
</comment>
<reference evidence="2 3" key="1">
    <citation type="submission" date="2023-07" db="EMBL/GenBank/DDBJ databases">
        <title>Genomic Encyclopedia of Type Strains, Phase IV (KMG-IV): sequencing the most valuable type-strain genomes for metagenomic binning, comparative biology and taxonomic classification.</title>
        <authorList>
            <person name="Goeker M."/>
        </authorList>
    </citation>
    <scope>NUCLEOTIDE SEQUENCE [LARGE SCALE GENOMIC DNA]</scope>
    <source>
        <strain evidence="2 3">DSM 18695</strain>
    </source>
</reference>
<feature type="transmembrane region" description="Helical" evidence="1">
    <location>
        <begin position="62"/>
        <end position="86"/>
    </location>
</feature>
<dbReference type="EMBL" id="JAUSVS010000002">
    <property type="protein sequence ID" value="MDQ0463800.1"/>
    <property type="molecule type" value="Genomic_DNA"/>
</dbReference>
<feature type="transmembrane region" description="Helical" evidence="1">
    <location>
        <begin position="21"/>
        <end position="50"/>
    </location>
</feature>
<keyword evidence="1" id="KW-1133">Transmembrane helix</keyword>
<feature type="transmembrane region" description="Helical" evidence="1">
    <location>
        <begin position="93"/>
        <end position="115"/>
    </location>
</feature>
<keyword evidence="1" id="KW-0812">Transmembrane</keyword>
<keyword evidence="3" id="KW-1185">Reference proteome</keyword>
<proteinExistence type="predicted"/>
<evidence type="ECO:0000313" key="3">
    <source>
        <dbReference type="Proteomes" id="UP001228905"/>
    </source>
</evidence>
<name>A0ABU0IQX0_9CAUL</name>